<name>A0A6C0I0L1_9ZZZZ</name>
<evidence type="ECO:0000313" key="1">
    <source>
        <dbReference type="EMBL" id="QHT86322.1"/>
    </source>
</evidence>
<sequence>MENHIKGFQHISDNIKINKKNGEPNYNNHKALIYELINTISTIYPKVNSKKFVYKILEASRDKISNNNGGKLNIRELLHYMYIYNIIPYYSEDSIKIHSNGIAYDHIFLLDDKPRCVILLFLYFGIIKDDGDNYLKSLNFVINELINV</sequence>
<dbReference type="EMBL" id="MN740066">
    <property type="protein sequence ID" value="QHT86322.1"/>
    <property type="molecule type" value="Genomic_DNA"/>
</dbReference>
<dbReference type="AlphaFoldDB" id="A0A6C0I0L1"/>
<protein>
    <submittedName>
        <fullName evidence="1">Uncharacterized protein</fullName>
    </submittedName>
</protein>
<accession>A0A6C0I0L1</accession>
<organism evidence="1">
    <name type="scientific">viral metagenome</name>
    <dbReference type="NCBI Taxonomy" id="1070528"/>
    <lineage>
        <taxon>unclassified sequences</taxon>
        <taxon>metagenomes</taxon>
        <taxon>organismal metagenomes</taxon>
    </lineage>
</organism>
<proteinExistence type="predicted"/>
<reference evidence="1" key="1">
    <citation type="journal article" date="2020" name="Nature">
        <title>Giant virus diversity and host interactions through global metagenomics.</title>
        <authorList>
            <person name="Schulz F."/>
            <person name="Roux S."/>
            <person name="Paez-Espino D."/>
            <person name="Jungbluth S."/>
            <person name="Walsh D.A."/>
            <person name="Denef V.J."/>
            <person name="McMahon K.D."/>
            <person name="Konstantinidis K.T."/>
            <person name="Eloe-Fadrosh E.A."/>
            <person name="Kyrpides N.C."/>
            <person name="Woyke T."/>
        </authorList>
    </citation>
    <scope>NUCLEOTIDE SEQUENCE</scope>
    <source>
        <strain evidence="1">GVMAG-M-3300023184-186</strain>
    </source>
</reference>